<reference evidence="1 2" key="1">
    <citation type="submission" date="2021-06" db="EMBL/GenBank/DDBJ databases">
        <title>Complete genome sequence of Stenotrophomonas maltophilia phage Piffle.</title>
        <authorList>
            <person name="Kirchhoff M."/>
            <person name="Ortega C."/>
            <person name="Clark J."/>
            <person name="Liu M."/>
            <person name="Burrowes B."/>
        </authorList>
    </citation>
    <scope>NUCLEOTIDE SEQUENCE [LARGE SCALE GENOMIC DNA]</scope>
</reference>
<organism evidence="1 2">
    <name type="scientific">Stenotrophomonas phage Piffle</name>
    <dbReference type="NCBI Taxonomy" id="2859656"/>
    <lineage>
        <taxon>Viruses</taxon>
        <taxon>Duplodnaviria</taxon>
        <taxon>Heunggongvirae</taxon>
        <taxon>Uroviricota</taxon>
        <taxon>Caudoviricetes</taxon>
        <taxon>Schitoviridae</taxon>
        <taxon>Pokkenvirus</taxon>
        <taxon>Pokkenvirus piffle</taxon>
    </lineage>
</organism>
<proteinExistence type="predicted"/>
<keyword evidence="2" id="KW-1185">Reference proteome</keyword>
<evidence type="ECO:0000313" key="2">
    <source>
        <dbReference type="Proteomes" id="UP000827904"/>
    </source>
</evidence>
<sequence length="409" mass="45302">MSTGIFQRPNVDQHGYLLPMRIDGTPAEYTLGEPYEGRLQVHNNVGPCTIQQTGGDELPNGHSISFDPDTNEIVIAWPALFWIDPVTKIYAAEILDPGFESGSAKKGWEMGLGWSVNNINNITGSYSACFMDFNGSSHIVNKARHKVEPGNVINAQCTVRQGASAKYNVGALVTIQYFDDKGNMIHIDRGNLVDDASKNRVYPSRLASTVPAGAVTCSIGCEGVRFKENKELFVDDFKWDLQVTEIIESQNPLNEYNVELTATDSIGRIARWNGQIKMAGVYVTSKLYGFYDYESLGLSADFVEFRRQEMGMEVSPLLVGCDFVGLTLRSVRQDYAHPAEDILQVGCDFVGITIRQIRKDYVHAFDPDDGMQLGCSFVSLNVKQHPRVDQPHEDSLTLSAAFVSLEFGS</sequence>
<accession>A0AAE7WM08</accession>
<protein>
    <submittedName>
        <fullName evidence="1">Tail fiber</fullName>
    </submittedName>
</protein>
<evidence type="ECO:0000313" key="1">
    <source>
        <dbReference type="EMBL" id="QYW01939.1"/>
    </source>
</evidence>
<dbReference type="EMBL" id="MZ326857">
    <property type="protein sequence ID" value="QYW01939.1"/>
    <property type="molecule type" value="Genomic_DNA"/>
</dbReference>
<gene>
    <name evidence="1" type="ORF">CPT_Piffle_085</name>
</gene>
<dbReference type="Proteomes" id="UP000827904">
    <property type="component" value="Segment"/>
</dbReference>
<name>A0AAE7WM08_9CAUD</name>